<feature type="transmembrane region" description="Helical" evidence="1">
    <location>
        <begin position="44"/>
        <end position="63"/>
    </location>
</feature>
<keyword evidence="1" id="KW-1133">Transmembrane helix</keyword>
<dbReference type="AlphaFoldDB" id="A0A1X7U628"/>
<reference evidence="2" key="1">
    <citation type="submission" date="2017-05" db="UniProtKB">
        <authorList>
            <consortium name="EnsemblMetazoa"/>
        </authorList>
    </citation>
    <scope>IDENTIFICATION</scope>
</reference>
<protein>
    <submittedName>
        <fullName evidence="2">Uncharacterized protein</fullName>
    </submittedName>
</protein>
<dbReference type="EnsemblMetazoa" id="Aqu2.1.22916_001">
    <property type="protein sequence ID" value="Aqu2.1.22916_001"/>
    <property type="gene ID" value="Aqu2.1.22916"/>
</dbReference>
<evidence type="ECO:0000313" key="2">
    <source>
        <dbReference type="EnsemblMetazoa" id="Aqu2.1.22916_001"/>
    </source>
</evidence>
<feature type="transmembrane region" description="Helical" evidence="1">
    <location>
        <begin position="83"/>
        <end position="103"/>
    </location>
</feature>
<feature type="transmembrane region" description="Helical" evidence="1">
    <location>
        <begin position="221"/>
        <end position="239"/>
    </location>
</feature>
<accession>A0A1X7U628</accession>
<proteinExistence type="predicted"/>
<feature type="transmembrane region" description="Helical" evidence="1">
    <location>
        <begin position="324"/>
        <end position="354"/>
    </location>
</feature>
<sequence>MEINKEKEVPAIYNKKIEAEGATFFSTEDERTNTPLQGERLCHYVTRFVIGLMLLAITAGVFFCLYCEQNKDRSTNDTFNLEFAALILYTYSLFRVLVSCFIFSKLMYGIQRKCEELELFVYYINEVYKCNVTPPGTNEATPAHIIPLNEDNKKLSDMVTDYFKNIKLEVEQNDDFDKGIYITDKNAKRYLKARDRHFVNTAVSTLSWLQLWFLLHWILHIISTFMIMSLLIDAIALHVKSRISHIEHGVGFHPGEIGFLFKYSVVHWLFLLHPCLRAASVTRTRQRVIRRISEKASNEYNAIPEKVMQEFIESMKRRKFSFRLRILCASIPFNLNIAYVSIAFAFISVIVTLITTVTK</sequence>
<organism evidence="2">
    <name type="scientific">Amphimedon queenslandica</name>
    <name type="common">Sponge</name>
    <dbReference type="NCBI Taxonomy" id="400682"/>
    <lineage>
        <taxon>Eukaryota</taxon>
        <taxon>Metazoa</taxon>
        <taxon>Porifera</taxon>
        <taxon>Demospongiae</taxon>
        <taxon>Heteroscleromorpha</taxon>
        <taxon>Haplosclerida</taxon>
        <taxon>Niphatidae</taxon>
        <taxon>Amphimedon</taxon>
    </lineage>
</organism>
<evidence type="ECO:0000256" key="1">
    <source>
        <dbReference type="SAM" id="Phobius"/>
    </source>
</evidence>
<keyword evidence="1" id="KW-0472">Membrane</keyword>
<dbReference type="InParanoid" id="A0A1X7U628"/>
<keyword evidence="1" id="KW-0812">Transmembrane</keyword>
<name>A0A1X7U628_AMPQE</name>